<protein>
    <recommendedName>
        <fullName evidence="4">Outer membrane protein beta-barrel domain-containing protein</fullName>
    </recommendedName>
</protein>
<gene>
    <name evidence="2" type="ORF">CMN54_07910</name>
</gene>
<dbReference type="EMBL" id="NZEX01000090">
    <property type="protein sequence ID" value="MAH63353.1"/>
    <property type="molecule type" value="Genomic_DNA"/>
</dbReference>
<proteinExistence type="predicted"/>
<evidence type="ECO:0000256" key="1">
    <source>
        <dbReference type="SAM" id="SignalP"/>
    </source>
</evidence>
<dbReference type="Proteomes" id="UP000226525">
    <property type="component" value="Unassembled WGS sequence"/>
</dbReference>
<name>A0A2D6YJI7_9DELT</name>
<dbReference type="AlphaFoldDB" id="A0A2D6YJI7"/>
<organism evidence="2 3">
    <name type="scientific">SAR324 cluster bacterium</name>
    <dbReference type="NCBI Taxonomy" id="2024889"/>
    <lineage>
        <taxon>Bacteria</taxon>
        <taxon>Deltaproteobacteria</taxon>
        <taxon>SAR324 cluster</taxon>
    </lineage>
</organism>
<evidence type="ECO:0008006" key="4">
    <source>
        <dbReference type="Google" id="ProtNLM"/>
    </source>
</evidence>
<keyword evidence="1" id="KW-0732">Signal</keyword>
<feature type="chain" id="PRO_5014602436" description="Outer membrane protein beta-barrel domain-containing protein" evidence="1">
    <location>
        <begin position="27"/>
        <end position="216"/>
    </location>
</feature>
<sequence length="216" mass="23411">MKNSQSWKCLLFTLGCFLGFASTAEAVGVRLQFLIPVGGSAEVNGFNEEDPQTSGLGLSLLLPATESLRIVAGYNYFAVSIEETQDNQTLNRRNDGAFYAHILEAGVEYTGIQLFTDYELLLGLTARIPMSADGSVKTTDTDKTNPTVDSTKLKSTEAVGGGVFANIGLSRGRWDVGIYYQGTSLEYEIEVPQLSGEAEKANVMLTEYGISVGYRF</sequence>
<evidence type="ECO:0000313" key="3">
    <source>
        <dbReference type="Proteomes" id="UP000226525"/>
    </source>
</evidence>
<reference evidence="3" key="1">
    <citation type="submission" date="2017-09" db="EMBL/GenBank/DDBJ databases">
        <title>The Reconstruction of 2,631 Draft Metagenome-Assembled Genomes from the Global Oceans.</title>
        <authorList>
            <person name="Tully B.J."/>
            <person name="Graham E.D."/>
            <person name="Heidelberg J.F."/>
        </authorList>
    </citation>
    <scope>NUCLEOTIDE SEQUENCE [LARGE SCALE GENOMIC DNA]</scope>
</reference>
<comment type="caution">
    <text evidence="2">The sequence shown here is derived from an EMBL/GenBank/DDBJ whole genome shotgun (WGS) entry which is preliminary data.</text>
</comment>
<evidence type="ECO:0000313" key="2">
    <source>
        <dbReference type="EMBL" id="MAH63353.1"/>
    </source>
</evidence>
<feature type="signal peptide" evidence="1">
    <location>
        <begin position="1"/>
        <end position="26"/>
    </location>
</feature>
<accession>A0A2D6YJI7</accession>